<dbReference type="HOGENOM" id="CLU_2802188_0_0_2"/>
<sequence>MLSGISAEKKLFYNEQIPKLLSFIYTRLSADVFKKTIIFLLSVLENFSKSPVTISTEVLENLAESFH</sequence>
<dbReference type="Proteomes" id="UP000033066">
    <property type="component" value="Chromosome"/>
</dbReference>
<reference evidence="1" key="1">
    <citation type="submission" date="2014-07" db="EMBL/GenBank/DDBJ databases">
        <title>Methanogenic archaea and the global carbon cycle.</title>
        <authorList>
            <person name="Henriksen J.R."/>
            <person name="Luke J."/>
            <person name="Reinhart S."/>
            <person name="Benedict M.N."/>
            <person name="Youngblut N.D."/>
            <person name="Metcalf M.E."/>
            <person name="Whitaker R.J."/>
            <person name="Metcalf W.W."/>
        </authorList>
    </citation>
    <scope>NUCLEOTIDE SEQUENCE [LARGE SCALE GENOMIC DNA]</scope>
    <source>
        <strain evidence="1">3</strain>
    </source>
</reference>
<accession>A0A0E3WWK1</accession>
<keyword evidence="2" id="KW-1185">Reference proteome</keyword>
<dbReference type="EMBL" id="CP009517">
    <property type="protein sequence ID" value="AKB82255.1"/>
    <property type="molecule type" value="Genomic_DNA"/>
</dbReference>
<dbReference type="STRING" id="1434107.MSBR3_1677"/>
<evidence type="ECO:0000313" key="2">
    <source>
        <dbReference type="Proteomes" id="UP000033066"/>
    </source>
</evidence>
<protein>
    <submittedName>
        <fullName evidence="1">Uncharacterized protein</fullName>
    </submittedName>
</protein>
<dbReference type="PATRIC" id="fig|1434107.4.peg.2168"/>
<gene>
    <name evidence="1" type="ORF">MSBR3_1677</name>
</gene>
<evidence type="ECO:0000313" key="1">
    <source>
        <dbReference type="EMBL" id="AKB82255.1"/>
    </source>
</evidence>
<dbReference type="KEGG" id="mbak:MSBR3_1677"/>
<proteinExistence type="predicted"/>
<dbReference type="AlphaFoldDB" id="A0A0E3WWK1"/>
<name>A0A0E3WWK1_METBA</name>
<organism evidence="1 2">
    <name type="scientific">Methanosarcina barkeri 3</name>
    <dbReference type="NCBI Taxonomy" id="1434107"/>
    <lineage>
        <taxon>Archaea</taxon>
        <taxon>Methanobacteriati</taxon>
        <taxon>Methanobacteriota</taxon>
        <taxon>Stenosarchaea group</taxon>
        <taxon>Methanomicrobia</taxon>
        <taxon>Methanosarcinales</taxon>
        <taxon>Methanosarcinaceae</taxon>
        <taxon>Methanosarcina</taxon>
    </lineage>
</organism>